<sequence>MKHHVYFCVCVGLVRSQTTLTPALTATTVIENVTTTTTTPSTTTAPDCSTFNTSTCAACVPGSYSNNGTLLCSCCLEGGMCVSSGACVPCSLGFQQPLAGQQSCRPCLAGFYSSHVGSPACQPCPPGSYSNQTGSSSCQACAPAPPGVFTAHSVLLDQKPCRSAPQSAPPVAQSPNVSPIQCPSDAFCPEGSTAPGYCMETFFKKVGDTCNFAPVTIALLVIGGGIVLLIVILLIMRRRRDTDNELLVSRAPLLRRNQPAGRLYGVLGNAEPVYAGW</sequence>
<keyword evidence="1" id="KW-0472">Membrane</keyword>
<dbReference type="Pfam" id="PF07699">
    <property type="entry name" value="Ephrin_rec_like"/>
    <property type="match status" value="1"/>
</dbReference>
<reference evidence="4" key="1">
    <citation type="submission" date="2023-03" db="EMBL/GenBank/DDBJ databases">
        <title>Electrophorus voltai genome.</title>
        <authorList>
            <person name="Bian C."/>
        </authorList>
    </citation>
    <scope>NUCLEOTIDE SEQUENCE</scope>
    <source>
        <strain evidence="4">CB-2022</strain>
        <tissue evidence="4">Muscle</tissue>
    </source>
</reference>
<evidence type="ECO:0000313" key="4">
    <source>
        <dbReference type="EMBL" id="KAK1793618.1"/>
    </source>
</evidence>
<feature type="transmembrane region" description="Helical" evidence="1">
    <location>
        <begin position="212"/>
        <end position="236"/>
    </location>
</feature>
<feature type="chain" id="PRO_5041900529" description="Tyrosine-protein kinase ephrin type A/B receptor-like domain-containing protein" evidence="2">
    <location>
        <begin position="17"/>
        <end position="277"/>
    </location>
</feature>
<feature type="signal peptide" evidence="2">
    <location>
        <begin position="1"/>
        <end position="16"/>
    </location>
</feature>
<keyword evidence="2" id="KW-0732">Signal</keyword>
<organism evidence="4 5">
    <name type="scientific">Electrophorus voltai</name>
    <dbReference type="NCBI Taxonomy" id="2609070"/>
    <lineage>
        <taxon>Eukaryota</taxon>
        <taxon>Metazoa</taxon>
        <taxon>Chordata</taxon>
        <taxon>Craniata</taxon>
        <taxon>Vertebrata</taxon>
        <taxon>Euteleostomi</taxon>
        <taxon>Actinopterygii</taxon>
        <taxon>Neopterygii</taxon>
        <taxon>Teleostei</taxon>
        <taxon>Ostariophysi</taxon>
        <taxon>Gymnotiformes</taxon>
        <taxon>Gymnotoidei</taxon>
        <taxon>Gymnotidae</taxon>
        <taxon>Electrophorus</taxon>
    </lineage>
</organism>
<gene>
    <name evidence="4" type="ORF">P4O66_011983</name>
</gene>
<feature type="domain" description="Tyrosine-protein kinase ephrin type A/B receptor-like" evidence="3">
    <location>
        <begin position="84"/>
        <end position="118"/>
    </location>
</feature>
<name>A0AAD8Z5Q3_9TELE</name>
<comment type="caution">
    <text evidence="4">The sequence shown here is derived from an EMBL/GenBank/DDBJ whole genome shotgun (WGS) entry which is preliminary data.</text>
</comment>
<dbReference type="Gene3D" id="2.10.50.10">
    <property type="entry name" value="Tumor Necrosis Factor Receptor, subunit A, domain 2"/>
    <property type="match status" value="1"/>
</dbReference>
<dbReference type="InterPro" id="IPR011641">
    <property type="entry name" value="Tyr-kin_ephrin_A/B_rcpt-like"/>
</dbReference>
<accession>A0AAD8Z5Q3</accession>
<dbReference type="InterPro" id="IPR009030">
    <property type="entry name" value="Growth_fac_rcpt_cys_sf"/>
</dbReference>
<dbReference type="SUPFAM" id="SSF57184">
    <property type="entry name" value="Growth factor receptor domain"/>
    <property type="match status" value="1"/>
</dbReference>
<keyword evidence="1" id="KW-1133">Transmembrane helix</keyword>
<keyword evidence="1" id="KW-0812">Transmembrane</keyword>
<evidence type="ECO:0000313" key="5">
    <source>
        <dbReference type="Proteomes" id="UP001239994"/>
    </source>
</evidence>
<evidence type="ECO:0000256" key="2">
    <source>
        <dbReference type="SAM" id="SignalP"/>
    </source>
</evidence>
<proteinExistence type="predicted"/>
<keyword evidence="5" id="KW-1185">Reference proteome</keyword>
<dbReference type="Proteomes" id="UP001239994">
    <property type="component" value="Unassembled WGS sequence"/>
</dbReference>
<dbReference type="PANTHER" id="PTHR46967:SF2">
    <property type="entry name" value="SUSHI, VON WILLEBRAND FACTOR TYPE A, EGF AND PENTRAXIN DOMAIN-CONTAINING PROTEIN 1-LIKE"/>
    <property type="match status" value="1"/>
</dbReference>
<evidence type="ECO:0000259" key="3">
    <source>
        <dbReference type="Pfam" id="PF07699"/>
    </source>
</evidence>
<dbReference type="EMBL" id="JAROKS010000018">
    <property type="protein sequence ID" value="KAK1793618.1"/>
    <property type="molecule type" value="Genomic_DNA"/>
</dbReference>
<evidence type="ECO:0000256" key="1">
    <source>
        <dbReference type="SAM" id="Phobius"/>
    </source>
</evidence>
<dbReference type="PANTHER" id="PTHR46967">
    <property type="entry name" value="INSULIN-LIKE GROWTH FACTOR BINDING PROTEIN,N-TERMINAL"/>
    <property type="match status" value="1"/>
</dbReference>
<protein>
    <recommendedName>
        <fullName evidence="3">Tyrosine-protein kinase ephrin type A/B receptor-like domain-containing protein</fullName>
    </recommendedName>
</protein>
<dbReference type="AlphaFoldDB" id="A0AAD8Z5Q3"/>
<dbReference type="SMART" id="SM01411">
    <property type="entry name" value="Ephrin_rec_like"/>
    <property type="match status" value="2"/>
</dbReference>